<dbReference type="GO" id="GO:0008194">
    <property type="term" value="F:UDP-glycosyltransferase activity"/>
    <property type="evidence" value="ECO:0007669"/>
    <property type="project" value="InterPro"/>
</dbReference>
<comment type="similarity">
    <text evidence="1">Belongs to the glycosyltransferase 28 family.</text>
</comment>
<organism evidence="6">
    <name type="scientific">uncultured Acidimicrobiales bacterium</name>
    <dbReference type="NCBI Taxonomy" id="310071"/>
    <lineage>
        <taxon>Bacteria</taxon>
        <taxon>Bacillati</taxon>
        <taxon>Actinomycetota</taxon>
        <taxon>Acidimicrobiia</taxon>
        <taxon>Acidimicrobiales</taxon>
        <taxon>environmental samples</taxon>
    </lineage>
</organism>
<keyword evidence="2" id="KW-0328">Glycosyltransferase</keyword>
<evidence type="ECO:0000259" key="4">
    <source>
        <dbReference type="Pfam" id="PF06722"/>
    </source>
</evidence>
<dbReference type="InterPro" id="IPR010610">
    <property type="entry name" value="EryCIII-like_C"/>
</dbReference>
<feature type="domain" description="Erythromycin biosynthesis protein CIII-like N-terminal" evidence="5">
    <location>
        <begin position="23"/>
        <end position="140"/>
    </location>
</feature>
<dbReference type="Pfam" id="PF06722">
    <property type="entry name" value="EryCIII-like_C"/>
    <property type="match status" value="1"/>
</dbReference>
<feature type="domain" description="Erythromycin biosynthesis protein CIII-like C-terminal" evidence="4">
    <location>
        <begin position="241"/>
        <end position="385"/>
    </location>
</feature>
<dbReference type="Pfam" id="PF21036">
    <property type="entry name" value="EryCIII-like_N"/>
    <property type="match status" value="1"/>
</dbReference>
<dbReference type="GO" id="GO:0016758">
    <property type="term" value="F:hexosyltransferase activity"/>
    <property type="evidence" value="ECO:0007669"/>
    <property type="project" value="UniProtKB-ARBA"/>
</dbReference>
<accession>A0A6J4HC66</accession>
<dbReference type="SUPFAM" id="SSF53756">
    <property type="entry name" value="UDP-Glycosyltransferase/glycogen phosphorylase"/>
    <property type="match status" value="1"/>
</dbReference>
<dbReference type="Gene3D" id="3.40.50.2000">
    <property type="entry name" value="Glycogen Phosphorylase B"/>
    <property type="match status" value="2"/>
</dbReference>
<gene>
    <name evidence="6" type="ORF">AVDCRST_MAG76-636</name>
</gene>
<dbReference type="PANTHER" id="PTHR48050">
    <property type="entry name" value="STEROL 3-BETA-GLUCOSYLTRANSFERASE"/>
    <property type="match status" value="1"/>
</dbReference>
<dbReference type="InterPro" id="IPR002213">
    <property type="entry name" value="UDP_glucos_trans"/>
</dbReference>
<evidence type="ECO:0008006" key="7">
    <source>
        <dbReference type="Google" id="ProtNLM"/>
    </source>
</evidence>
<evidence type="ECO:0000256" key="3">
    <source>
        <dbReference type="ARBA" id="ARBA00022679"/>
    </source>
</evidence>
<dbReference type="EMBL" id="CADCSZ010000032">
    <property type="protein sequence ID" value="CAA9218309.1"/>
    <property type="molecule type" value="Genomic_DNA"/>
</dbReference>
<protein>
    <recommendedName>
        <fullName evidence="7">Glycosyltransferase</fullName>
    </recommendedName>
</protein>
<dbReference type="InterPro" id="IPR050426">
    <property type="entry name" value="Glycosyltransferase_28"/>
</dbReference>
<dbReference type="InterPro" id="IPR048284">
    <property type="entry name" value="EryCIII-like_N"/>
</dbReference>
<dbReference type="AlphaFoldDB" id="A0A6J4HC66"/>
<dbReference type="FunFam" id="3.40.50.2000:FF:000072">
    <property type="entry name" value="Glycosyl transferase"/>
    <property type="match status" value="1"/>
</dbReference>
<evidence type="ECO:0000313" key="6">
    <source>
        <dbReference type="EMBL" id="CAA9218309.1"/>
    </source>
</evidence>
<proteinExistence type="inferred from homology"/>
<evidence type="ECO:0000259" key="5">
    <source>
        <dbReference type="Pfam" id="PF21036"/>
    </source>
</evidence>
<name>A0A6J4HC66_9ACTN</name>
<evidence type="ECO:0000256" key="1">
    <source>
        <dbReference type="ARBA" id="ARBA00006962"/>
    </source>
</evidence>
<evidence type="ECO:0000256" key="2">
    <source>
        <dbReference type="ARBA" id="ARBA00022676"/>
    </source>
</evidence>
<dbReference type="PANTHER" id="PTHR48050:SF13">
    <property type="entry name" value="STEROL 3-BETA-GLUCOSYLTRANSFERASE UGT80A2"/>
    <property type="match status" value="1"/>
</dbReference>
<dbReference type="CDD" id="cd03784">
    <property type="entry name" value="GT1_Gtf-like"/>
    <property type="match status" value="1"/>
</dbReference>
<sequence length="390" mass="41938">MRVLFTCVPGYGHFHPMVPLAHALIRARHEVAFATADRFCRRVIEPAGLVGFPAGLSPIVVHERTLELGVGSQNGSTEDDVWRFGARMFAEVAAPAKVPELVRIIKDWNAELLIHDMTDFAGPVAAAACGIPWANHSFGALQPEEFWDLAAELVTPTWAAWEVEPGPLGGMFRSLYLDICPAGFQTPMIERVPVNQSVRPVTFDNPSAQPLPPWFDGLADAPIVYVTLGTVANHTPEVFETVLGALAAQTLNLIVTVGPDRDPAELGALPPNVHVERYLPQSLLFPSCDVVVCHGGSGTTLAALGCGVPLLVLPQEANQFWNADRTAALGAGEVVRPHQLTAQAVSEGVARLLDDPSYRRAARRVATEIATMPSPDDVVARLEALSRAAR</sequence>
<dbReference type="GO" id="GO:0017000">
    <property type="term" value="P:antibiotic biosynthetic process"/>
    <property type="evidence" value="ECO:0007669"/>
    <property type="project" value="UniProtKB-ARBA"/>
</dbReference>
<keyword evidence="3" id="KW-0808">Transferase</keyword>
<reference evidence="6" key="1">
    <citation type="submission" date="2020-02" db="EMBL/GenBank/DDBJ databases">
        <authorList>
            <person name="Meier V. D."/>
        </authorList>
    </citation>
    <scope>NUCLEOTIDE SEQUENCE</scope>
    <source>
        <strain evidence="6">AVDCRST_MAG76</strain>
    </source>
</reference>